<dbReference type="Proteomes" id="UP000753802">
    <property type="component" value="Unassembled WGS sequence"/>
</dbReference>
<protein>
    <recommendedName>
        <fullName evidence="3">IPT/TIG domain-containing protein</fullName>
    </recommendedName>
</protein>
<dbReference type="Gene3D" id="2.60.40.10">
    <property type="entry name" value="Immunoglobulins"/>
    <property type="match status" value="1"/>
</dbReference>
<dbReference type="EMBL" id="JAACJS010000015">
    <property type="protein sequence ID" value="NCI51747.1"/>
    <property type="molecule type" value="Genomic_DNA"/>
</dbReference>
<proteinExistence type="predicted"/>
<name>A0ABX0A1B8_9BACT</name>
<sequence>MSTLLQEKMPGARWLCVVVAGMIFFYMLPCSRPNNGQQAKAEISFFAPQTATDDEPVKISGKNFKSTTAVQFGGAAAKSFKILSDTVIFAYVATGTSGDVSVVTPNGTAKLSGFTYYTPQFYDMTGTTKYAKVLWPQMDSSTLAVQTVNNDVNTVFIRQINRYDTASLQTQTTGRSNITAYVDSPNYVRLFGINADPASYGPSYKFAGSNGTISVFAELKNGVIRIPVQMPGYGVPISGSGTLVNNKLTLNYYTNYRGQILWLQSRGSAA</sequence>
<dbReference type="InterPro" id="IPR014756">
    <property type="entry name" value="Ig_E-set"/>
</dbReference>
<evidence type="ECO:0008006" key="3">
    <source>
        <dbReference type="Google" id="ProtNLM"/>
    </source>
</evidence>
<comment type="caution">
    <text evidence="1">The sequence shown here is derived from an EMBL/GenBank/DDBJ whole genome shotgun (WGS) entry which is preliminary data.</text>
</comment>
<dbReference type="InterPro" id="IPR013783">
    <property type="entry name" value="Ig-like_fold"/>
</dbReference>
<reference evidence="1 2" key="1">
    <citation type="submission" date="2020-01" db="EMBL/GenBank/DDBJ databases">
        <title>Genome analysis.</title>
        <authorList>
            <person name="Wu S."/>
            <person name="Wang G."/>
        </authorList>
    </citation>
    <scope>NUCLEOTIDE SEQUENCE [LARGE SCALE GENOMIC DNA]</scope>
    <source>
        <strain evidence="1 2">SYL130</strain>
    </source>
</reference>
<dbReference type="RefSeq" id="WP_237722197.1">
    <property type="nucleotide sequence ID" value="NZ_JAACJS010000015.1"/>
</dbReference>
<evidence type="ECO:0000313" key="2">
    <source>
        <dbReference type="Proteomes" id="UP000753802"/>
    </source>
</evidence>
<gene>
    <name evidence="1" type="ORF">GWC95_17615</name>
</gene>
<keyword evidence="2" id="KW-1185">Reference proteome</keyword>
<accession>A0ABX0A1B8</accession>
<organism evidence="1 2">
    <name type="scientific">Sediminibacterium roseum</name>
    <dbReference type="NCBI Taxonomy" id="1978412"/>
    <lineage>
        <taxon>Bacteria</taxon>
        <taxon>Pseudomonadati</taxon>
        <taxon>Bacteroidota</taxon>
        <taxon>Chitinophagia</taxon>
        <taxon>Chitinophagales</taxon>
        <taxon>Chitinophagaceae</taxon>
        <taxon>Sediminibacterium</taxon>
    </lineage>
</organism>
<evidence type="ECO:0000313" key="1">
    <source>
        <dbReference type="EMBL" id="NCI51747.1"/>
    </source>
</evidence>
<dbReference type="SUPFAM" id="SSF81296">
    <property type="entry name" value="E set domains"/>
    <property type="match status" value="1"/>
</dbReference>